<dbReference type="EMBL" id="SJPY01000010">
    <property type="protein sequence ID" value="TWU35280.1"/>
    <property type="molecule type" value="Genomic_DNA"/>
</dbReference>
<feature type="transmembrane region" description="Helical" evidence="4">
    <location>
        <begin position="461"/>
        <end position="480"/>
    </location>
</feature>
<dbReference type="CDD" id="cd06174">
    <property type="entry name" value="MFS"/>
    <property type="match status" value="1"/>
</dbReference>
<keyword evidence="6" id="KW-1185">Reference proteome</keyword>
<dbReference type="Proteomes" id="UP000315471">
    <property type="component" value="Unassembled WGS sequence"/>
</dbReference>
<keyword evidence="2 4" id="KW-1133">Transmembrane helix</keyword>
<evidence type="ECO:0000256" key="4">
    <source>
        <dbReference type="SAM" id="Phobius"/>
    </source>
</evidence>
<evidence type="ECO:0000256" key="2">
    <source>
        <dbReference type="ARBA" id="ARBA00022989"/>
    </source>
</evidence>
<evidence type="ECO:0000256" key="1">
    <source>
        <dbReference type="ARBA" id="ARBA00022692"/>
    </source>
</evidence>
<evidence type="ECO:0000313" key="5">
    <source>
        <dbReference type="EMBL" id="TWU35280.1"/>
    </source>
</evidence>
<dbReference type="InterPro" id="IPR036259">
    <property type="entry name" value="MFS_trans_sf"/>
</dbReference>
<feature type="transmembrane region" description="Helical" evidence="4">
    <location>
        <begin position="369"/>
        <end position="386"/>
    </location>
</feature>
<dbReference type="Gene3D" id="1.20.1250.20">
    <property type="entry name" value="MFS general substrate transporter like domains"/>
    <property type="match status" value="1"/>
</dbReference>
<protein>
    <submittedName>
        <fullName evidence="5">Major Facilitator Superfamily protein</fullName>
    </submittedName>
</protein>
<feature type="transmembrane region" description="Helical" evidence="4">
    <location>
        <begin position="168"/>
        <end position="196"/>
    </location>
</feature>
<proteinExistence type="predicted"/>
<feature type="transmembrane region" description="Helical" evidence="4">
    <location>
        <begin position="117"/>
        <end position="135"/>
    </location>
</feature>
<reference evidence="5 6" key="1">
    <citation type="submission" date="2019-02" db="EMBL/GenBank/DDBJ databases">
        <title>Deep-cultivation of Planctomycetes and their phenomic and genomic characterization uncovers novel biology.</title>
        <authorList>
            <person name="Wiegand S."/>
            <person name="Jogler M."/>
            <person name="Boedeker C."/>
            <person name="Pinto D."/>
            <person name="Vollmers J."/>
            <person name="Rivas-Marin E."/>
            <person name="Kohn T."/>
            <person name="Peeters S.H."/>
            <person name="Heuer A."/>
            <person name="Rast P."/>
            <person name="Oberbeckmann S."/>
            <person name="Bunk B."/>
            <person name="Jeske O."/>
            <person name="Meyerdierks A."/>
            <person name="Storesund J.E."/>
            <person name="Kallscheuer N."/>
            <person name="Luecker S."/>
            <person name="Lage O.M."/>
            <person name="Pohl T."/>
            <person name="Merkel B.J."/>
            <person name="Hornburger P."/>
            <person name="Mueller R.-W."/>
            <person name="Bruemmer F."/>
            <person name="Labrenz M."/>
            <person name="Spormann A.M."/>
            <person name="Op Den Camp H."/>
            <person name="Overmann J."/>
            <person name="Amann R."/>
            <person name="Jetten M.S.M."/>
            <person name="Mascher T."/>
            <person name="Medema M.H."/>
            <person name="Devos D.P."/>
            <person name="Kaster A.-K."/>
            <person name="Ovreas L."/>
            <person name="Rohde M."/>
            <person name="Galperin M.Y."/>
            <person name="Jogler C."/>
        </authorList>
    </citation>
    <scope>NUCLEOTIDE SEQUENCE [LARGE SCALE GENOMIC DNA]</scope>
    <source>
        <strain evidence="5 6">Q31b</strain>
    </source>
</reference>
<feature type="transmembrane region" description="Helical" evidence="4">
    <location>
        <begin position="142"/>
        <end position="162"/>
    </location>
</feature>
<gene>
    <name evidence="5" type="ORF">Q31b_53760</name>
</gene>
<keyword evidence="1 4" id="KW-0812">Transmembrane</keyword>
<name>A0A5C6DEU1_9BACT</name>
<dbReference type="PANTHER" id="PTHR43596">
    <property type="entry name" value="ADP,ATP CARRIER PROTEIN"/>
    <property type="match status" value="1"/>
</dbReference>
<accession>A0A5C6DEU1</accession>
<comment type="caution">
    <text evidence="5">The sequence shown here is derived from an EMBL/GenBank/DDBJ whole genome shotgun (WGS) entry which is preliminary data.</text>
</comment>
<sequence length="494" mass="54674">MSIIRVPFVYPRAQRPTLRIGSIALASVSIFVVTKHSLNVILLNENDFTTNQHMTKTPPTNPRFLSRWAIDISANERASVAWAFAWFFCILLSYFMLRPIRDAMGIEGGTKQLPHLFLMTFLAMLVAVPIYSALVSRLPRRWLVRTVYHFFAICLLMFWGMMQFESDWLIIWTARVVFIWINVFALFATSVFWSVLADLFASQQGKRLFGLIAAGGTSGAITGSLLTTFAAPYLETRSLLLVSAVLIEIGLACAWRLEKNAPRLAAANPIQWEDPLPGKPSGTRGGILSGIAEVGKSSYLAMICLFLLFVQLLGTQLYFQQAHIVEGSIDSTADRIQLFASLDLGSQLFTLVMQTVVAGIVLRKLGTQFALVLLPIVYIVGFLLLARDPSLGVLVVLVVVSRGCGYGITVPAREVLFTVVSKEQKYKSKNFIDTVVLRGGDAIAGQVFRGLQGIGVSLSALNYYAIPVAAIWGLVAWRLGKRQEKLARRRRTSS</sequence>
<feature type="transmembrane region" description="Helical" evidence="4">
    <location>
        <begin position="239"/>
        <end position="257"/>
    </location>
</feature>
<feature type="transmembrane region" description="Helical" evidence="4">
    <location>
        <begin position="299"/>
        <end position="319"/>
    </location>
</feature>
<dbReference type="AlphaFoldDB" id="A0A5C6DEU1"/>
<dbReference type="InterPro" id="IPR011701">
    <property type="entry name" value="MFS"/>
</dbReference>
<dbReference type="Pfam" id="PF07690">
    <property type="entry name" value="MFS_1"/>
    <property type="match status" value="1"/>
</dbReference>
<dbReference type="PANTHER" id="PTHR43596:SF1">
    <property type="entry name" value="ADP,ATP CARRIER PROTEIN"/>
    <property type="match status" value="1"/>
</dbReference>
<evidence type="ECO:0000313" key="6">
    <source>
        <dbReference type="Proteomes" id="UP000315471"/>
    </source>
</evidence>
<dbReference type="SUPFAM" id="SSF103473">
    <property type="entry name" value="MFS general substrate transporter"/>
    <property type="match status" value="1"/>
</dbReference>
<feature type="transmembrane region" description="Helical" evidence="4">
    <location>
        <begin position="208"/>
        <end position="233"/>
    </location>
</feature>
<keyword evidence="3 4" id="KW-0472">Membrane</keyword>
<organism evidence="5 6">
    <name type="scientific">Novipirellula aureliae</name>
    <dbReference type="NCBI Taxonomy" id="2527966"/>
    <lineage>
        <taxon>Bacteria</taxon>
        <taxon>Pseudomonadati</taxon>
        <taxon>Planctomycetota</taxon>
        <taxon>Planctomycetia</taxon>
        <taxon>Pirellulales</taxon>
        <taxon>Pirellulaceae</taxon>
        <taxon>Novipirellula</taxon>
    </lineage>
</organism>
<feature type="transmembrane region" description="Helical" evidence="4">
    <location>
        <begin position="339"/>
        <end position="362"/>
    </location>
</feature>
<feature type="transmembrane region" description="Helical" evidence="4">
    <location>
        <begin position="80"/>
        <end position="97"/>
    </location>
</feature>
<dbReference type="GO" id="GO:0022857">
    <property type="term" value="F:transmembrane transporter activity"/>
    <property type="evidence" value="ECO:0007669"/>
    <property type="project" value="InterPro"/>
</dbReference>
<evidence type="ECO:0000256" key="3">
    <source>
        <dbReference type="ARBA" id="ARBA00023136"/>
    </source>
</evidence>